<dbReference type="EMBL" id="SZYD01000017">
    <property type="protein sequence ID" value="KAD3066769.1"/>
    <property type="molecule type" value="Genomic_DNA"/>
</dbReference>
<evidence type="ECO:0000313" key="1">
    <source>
        <dbReference type="EMBL" id="KAD3066769.1"/>
    </source>
</evidence>
<proteinExistence type="predicted"/>
<keyword evidence="2" id="KW-1185">Reference proteome</keyword>
<dbReference type="AlphaFoldDB" id="A0A5N6LYQ8"/>
<evidence type="ECO:0000313" key="2">
    <source>
        <dbReference type="Proteomes" id="UP000326396"/>
    </source>
</evidence>
<organism evidence="1 2">
    <name type="scientific">Mikania micrantha</name>
    <name type="common">bitter vine</name>
    <dbReference type="NCBI Taxonomy" id="192012"/>
    <lineage>
        <taxon>Eukaryota</taxon>
        <taxon>Viridiplantae</taxon>
        <taxon>Streptophyta</taxon>
        <taxon>Embryophyta</taxon>
        <taxon>Tracheophyta</taxon>
        <taxon>Spermatophyta</taxon>
        <taxon>Magnoliopsida</taxon>
        <taxon>eudicotyledons</taxon>
        <taxon>Gunneridae</taxon>
        <taxon>Pentapetalae</taxon>
        <taxon>asterids</taxon>
        <taxon>campanulids</taxon>
        <taxon>Asterales</taxon>
        <taxon>Asteraceae</taxon>
        <taxon>Asteroideae</taxon>
        <taxon>Heliantheae alliance</taxon>
        <taxon>Eupatorieae</taxon>
        <taxon>Mikania</taxon>
    </lineage>
</organism>
<comment type="caution">
    <text evidence="1">The sequence shown here is derived from an EMBL/GenBank/DDBJ whole genome shotgun (WGS) entry which is preliminary data.</text>
</comment>
<sequence>MKAEPEKGWLNVGSMGVGRMEPCQTEGGCRMEVTGRMKQCLTRMRVANESYSTRVLLEWDGWYCFRRLEFKDEG</sequence>
<gene>
    <name evidence="1" type="ORF">E3N88_34649</name>
</gene>
<accession>A0A5N6LYQ8</accession>
<name>A0A5N6LYQ8_9ASTR</name>
<dbReference type="Proteomes" id="UP000326396">
    <property type="component" value="Linkage Group LG7"/>
</dbReference>
<reference evidence="1 2" key="1">
    <citation type="submission" date="2019-05" db="EMBL/GenBank/DDBJ databases">
        <title>Mikania micrantha, genome provides insights into the molecular mechanism of rapid growth.</title>
        <authorList>
            <person name="Liu B."/>
        </authorList>
    </citation>
    <scope>NUCLEOTIDE SEQUENCE [LARGE SCALE GENOMIC DNA]</scope>
    <source>
        <strain evidence="1">NLD-2019</strain>
        <tissue evidence="1">Leaf</tissue>
    </source>
</reference>
<protein>
    <submittedName>
        <fullName evidence="1">Uncharacterized protein</fullName>
    </submittedName>
</protein>